<proteinExistence type="predicted"/>
<dbReference type="EMBL" id="JAGPXD010000004">
    <property type="protein sequence ID" value="KAH7358451.1"/>
    <property type="molecule type" value="Genomic_DNA"/>
</dbReference>
<reference evidence="1" key="1">
    <citation type="journal article" date="2021" name="Nat. Commun.">
        <title>Genetic determinants of endophytism in the Arabidopsis root mycobiome.</title>
        <authorList>
            <person name="Mesny F."/>
            <person name="Miyauchi S."/>
            <person name="Thiergart T."/>
            <person name="Pickel B."/>
            <person name="Atanasova L."/>
            <person name="Karlsson M."/>
            <person name="Huettel B."/>
            <person name="Barry K.W."/>
            <person name="Haridas S."/>
            <person name="Chen C."/>
            <person name="Bauer D."/>
            <person name="Andreopoulos W."/>
            <person name="Pangilinan J."/>
            <person name="LaButti K."/>
            <person name="Riley R."/>
            <person name="Lipzen A."/>
            <person name="Clum A."/>
            <person name="Drula E."/>
            <person name="Henrissat B."/>
            <person name="Kohler A."/>
            <person name="Grigoriev I.V."/>
            <person name="Martin F.M."/>
            <person name="Hacquard S."/>
        </authorList>
    </citation>
    <scope>NUCLEOTIDE SEQUENCE</scope>
    <source>
        <strain evidence="1">MPI-CAGE-AT-0016</strain>
    </source>
</reference>
<accession>A0A8K0T8X2</accession>
<evidence type="ECO:0000313" key="2">
    <source>
        <dbReference type="Proteomes" id="UP000813385"/>
    </source>
</evidence>
<comment type="caution">
    <text evidence="1">The sequence shown here is derived from an EMBL/GenBank/DDBJ whole genome shotgun (WGS) entry which is preliminary data.</text>
</comment>
<sequence length="153" mass="16544">MQQEGGCWVGVDWAVEEVGIGWSSFPRLSGSNPMGNRTVEHQKVETRANTQRSFDAGPLRLSTSCRYNPPWRSSLVYGLICLAVVSYVSCRACSCVSSGSFGEERGRWSLGVGALPLSWGGAGAEATFAQERCRRDVRREEAGKPVQSGGPGR</sequence>
<evidence type="ECO:0000313" key="1">
    <source>
        <dbReference type="EMBL" id="KAH7358451.1"/>
    </source>
</evidence>
<gene>
    <name evidence="1" type="ORF">B0T11DRAFT_104088</name>
</gene>
<dbReference type="Proteomes" id="UP000813385">
    <property type="component" value="Unassembled WGS sequence"/>
</dbReference>
<protein>
    <submittedName>
        <fullName evidence="1">Uncharacterized protein</fullName>
    </submittedName>
</protein>
<name>A0A8K0T8X2_9PEZI</name>
<keyword evidence="2" id="KW-1185">Reference proteome</keyword>
<dbReference type="AlphaFoldDB" id="A0A8K0T8X2"/>
<organism evidence="1 2">
    <name type="scientific">Plectosphaerella cucumerina</name>
    <dbReference type="NCBI Taxonomy" id="40658"/>
    <lineage>
        <taxon>Eukaryota</taxon>
        <taxon>Fungi</taxon>
        <taxon>Dikarya</taxon>
        <taxon>Ascomycota</taxon>
        <taxon>Pezizomycotina</taxon>
        <taxon>Sordariomycetes</taxon>
        <taxon>Hypocreomycetidae</taxon>
        <taxon>Glomerellales</taxon>
        <taxon>Plectosphaerellaceae</taxon>
        <taxon>Plectosphaerella</taxon>
    </lineage>
</organism>